<dbReference type="Pfam" id="PF01311">
    <property type="entry name" value="Bac_export_1"/>
    <property type="match status" value="1"/>
</dbReference>
<keyword evidence="7 10" id="KW-0472">Membrane</keyword>
<evidence type="ECO:0000256" key="1">
    <source>
        <dbReference type="ARBA" id="ARBA00002578"/>
    </source>
</evidence>
<comment type="similarity">
    <text evidence="2 10">Belongs to the FliR/MopE/SpaR family.</text>
</comment>
<evidence type="ECO:0000256" key="9">
    <source>
        <dbReference type="NCBIfam" id="TIGR01400"/>
    </source>
</evidence>
<feature type="transmembrane region" description="Helical" evidence="10">
    <location>
        <begin position="70"/>
        <end position="91"/>
    </location>
</feature>
<keyword evidence="4 10" id="KW-1003">Cell membrane</keyword>
<dbReference type="NCBIfam" id="TIGR01400">
    <property type="entry name" value="fliR"/>
    <property type="match status" value="1"/>
</dbReference>
<keyword evidence="12" id="KW-1185">Reference proteome</keyword>
<keyword evidence="6 10" id="KW-1133">Transmembrane helix</keyword>
<evidence type="ECO:0000256" key="5">
    <source>
        <dbReference type="ARBA" id="ARBA00022692"/>
    </source>
</evidence>
<feature type="transmembrane region" description="Helical" evidence="10">
    <location>
        <begin position="12"/>
        <end position="33"/>
    </location>
</feature>
<keyword evidence="11" id="KW-0966">Cell projection</keyword>
<evidence type="ECO:0000313" key="12">
    <source>
        <dbReference type="Proteomes" id="UP000599523"/>
    </source>
</evidence>
<feature type="transmembrane region" description="Helical" evidence="10">
    <location>
        <begin position="129"/>
        <end position="152"/>
    </location>
</feature>
<evidence type="ECO:0000256" key="8">
    <source>
        <dbReference type="ARBA" id="ARBA00023143"/>
    </source>
</evidence>
<comment type="caution">
    <text evidence="11">The sequence shown here is derived from an EMBL/GenBank/DDBJ whole genome shotgun (WGS) entry which is preliminary data.</text>
</comment>
<dbReference type="GO" id="GO:0006605">
    <property type="term" value="P:protein targeting"/>
    <property type="evidence" value="ECO:0007669"/>
    <property type="project" value="UniProtKB-UniRule"/>
</dbReference>
<comment type="function">
    <text evidence="1 10">Role in flagellar biosynthesis.</text>
</comment>
<evidence type="ECO:0000256" key="4">
    <source>
        <dbReference type="ARBA" id="ARBA00022475"/>
    </source>
</evidence>
<keyword evidence="5 10" id="KW-0812">Transmembrane</keyword>
<accession>A0A972F764</accession>
<organism evidence="11 12">
    <name type="scientific">Azoarcus taiwanensis</name>
    <dbReference type="NCBI Taxonomy" id="666964"/>
    <lineage>
        <taxon>Bacteria</taxon>
        <taxon>Pseudomonadati</taxon>
        <taxon>Pseudomonadota</taxon>
        <taxon>Betaproteobacteria</taxon>
        <taxon>Rhodocyclales</taxon>
        <taxon>Zoogloeaceae</taxon>
        <taxon>Azoarcus</taxon>
    </lineage>
</organism>
<dbReference type="PRINTS" id="PR00953">
    <property type="entry name" value="TYPE3IMRPROT"/>
</dbReference>
<keyword evidence="11" id="KW-0282">Flagellum</keyword>
<dbReference type="GO" id="GO:0044780">
    <property type="term" value="P:bacterial-type flagellum assembly"/>
    <property type="evidence" value="ECO:0007669"/>
    <property type="project" value="UniProtKB-UniRule"/>
</dbReference>
<dbReference type="Proteomes" id="UP000599523">
    <property type="component" value="Unassembled WGS sequence"/>
</dbReference>
<evidence type="ECO:0000256" key="7">
    <source>
        <dbReference type="ARBA" id="ARBA00023136"/>
    </source>
</evidence>
<keyword evidence="11" id="KW-0969">Cilium</keyword>
<dbReference type="InterPro" id="IPR002010">
    <property type="entry name" value="T3SS_IM_R"/>
</dbReference>
<proteinExistence type="inferred from homology"/>
<dbReference type="RefSeq" id="WP_168987687.1">
    <property type="nucleotide sequence ID" value="NZ_CAWPHM010000261.1"/>
</dbReference>
<dbReference type="PANTHER" id="PTHR30065:SF8">
    <property type="entry name" value="FLAGELLAR BIOSYNTHETIC PROTEIN FLIR"/>
    <property type="match status" value="1"/>
</dbReference>
<feature type="transmembrane region" description="Helical" evidence="10">
    <location>
        <begin position="172"/>
        <end position="201"/>
    </location>
</feature>
<evidence type="ECO:0000256" key="6">
    <source>
        <dbReference type="ARBA" id="ARBA00022989"/>
    </source>
</evidence>
<gene>
    <name evidence="11" type="primary">fliR</name>
    <name evidence="11" type="ORF">GPA21_08035</name>
</gene>
<dbReference type="PANTHER" id="PTHR30065">
    <property type="entry name" value="FLAGELLAR BIOSYNTHETIC PROTEIN FLIR"/>
    <property type="match status" value="1"/>
</dbReference>
<keyword evidence="8 10" id="KW-0975">Bacterial flagellum</keyword>
<evidence type="ECO:0000256" key="2">
    <source>
        <dbReference type="ARBA" id="ARBA00009772"/>
    </source>
</evidence>
<evidence type="ECO:0000256" key="10">
    <source>
        <dbReference type="RuleBase" id="RU362071"/>
    </source>
</evidence>
<feature type="transmembrane region" description="Helical" evidence="10">
    <location>
        <begin position="40"/>
        <end position="58"/>
    </location>
</feature>
<name>A0A972F764_9RHOO</name>
<dbReference type="AlphaFoldDB" id="A0A972F764"/>
<protein>
    <recommendedName>
        <fullName evidence="3 9">Flagellar biosynthetic protein FliR</fullName>
    </recommendedName>
</protein>
<feature type="transmembrane region" description="Helical" evidence="10">
    <location>
        <begin position="213"/>
        <end position="236"/>
    </location>
</feature>
<evidence type="ECO:0000256" key="3">
    <source>
        <dbReference type="ARBA" id="ARBA00021717"/>
    </source>
</evidence>
<dbReference type="GO" id="GO:0005886">
    <property type="term" value="C:plasma membrane"/>
    <property type="evidence" value="ECO:0007669"/>
    <property type="project" value="UniProtKB-SubCell"/>
</dbReference>
<dbReference type="InterPro" id="IPR006303">
    <property type="entry name" value="FliR"/>
</dbReference>
<comment type="subcellular location">
    <subcellularLocation>
        <location evidence="10">Cell membrane</location>
        <topology evidence="10">Multi-pass membrane protein</topology>
    </subcellularLocation>
    <subcellularLocation>
        <location evidence="10">Bacterial flagellum basal body</location>
    </subcellularLocation>
</comment>
<reference evidence="11" key="1">
    <citation type="submission" date="2019-12" db="EMBL/GenBank/DDBJ databases">
        <title>Comparative genomics gives insights into the taxonomy of the Azoarcus-Aromatoleum group and reveals separate origins of nif in the plant-associated Azoarcus and non-plant-associated Aromatoleum sub-groups.</title>
        <authorList>
            <person name="Lafos M."/>
            <person name="Maluk M."/>
            <person name="Batista M."/>
            <person name="Junghare M."/>
            <person name="Carmona M."/>
            <person name="Faoro H."/>
            <person name="Cruz L.M."/>
            <person name="Battistoni F."/>
            <person name="De Souza E."/>
            <person name="Pedrosa F."/>
            <person name="Chen W.-M."/>
            <person name="Poole P.S."/>
            <person name="Dixon R.A."/>
            <person name="James E.K."/>
        </authorList>
    </citation>
    <scope>NUCLEOTIDE SEQUENCE</scope>
    <source>
        <strain evidence="11">NSC3</strain>
    </source>
</reference>
<dbReference type="EMBL" id="WTVM01000037">
    <property type="protein sequence ID" value="NMG02921.1"/>
    <property type="molecule type" value="Genomic_DNA"/>
</dbReference>
<dbReference type="GO" id="GO:0009425">
    <property type="term" value="C:bacterial-type flagellum basal body"/>
    <property type="evidence" value="ECO:0007669"/>
    <property type="project" value="UniProtKB-SubCell"/>
</dbReference>
<evidence type="ECO:0000313" key="11">
    <source>
        <dbReference type="EMBL" id="NMG02921.1"/>
    </source>
</evidence>
<sequence>MLEVTTSQLDAWVTGLMLPLARLLGLVAAAPLFSNRAISARIRLTVGLAIAMAVLPALPPMPPMPADSWLALSVLAQQMLIGIAIGFMMRLFFAAIDVAGEMIGLQMGLSFAIFFNPQTGGQSSVVAEFLNLLALLIFLALNGHLMMISVLVKSFEWLPVGEIAAANAWMLIVRYASMMFFSGILLALPMVATLLITNIALGVLTRSAPQLNLFAVGFPVTLTVGMIVLLVSLSYFAPMAQRIFELGFQAIDELMRVMVQAPM</sequence>